<feature type="domain" description="Ubiquitin-like protease family profile" evidence="5">
    <location>
        <begin position="30"/>
        <end position="246"/>
    </location>
</feature>
<dbReference type="SUPFAM" id="SSF54001">
    <property type="entry name" value="Cysteine proteinases"/>
    <property type="match status" value="1"/>
</dbReference>
<keyword evidence="7" id="KW-1185">Reference proteome</keyword>
<dbReference type="PANTHER" id="PTHR48449">
    <property type="entry name" value="DUF1985 DOMAIN-CONTAINING PROTEIN"/>
    <property type="match status" value="1"/>
</dbReference>
<keyword evidence="2" id="KW-0645">Protease</keyword>
<dbReference type="InterPro" id="IPR038765">
    <property type="entry name" value="Papain-like_cys_pep_sf"/>
</dbReference>
<dbReference type="Gene3D" id="3.40.395.10">
    <property type="entry name" value="Adenoviral Proteinase, Chain A"/>
    <property type="match status" value="1"/>
</dbReference>
<name>A0AAD9TSY5_9ROSI</name>
<dbReference type="PANTHER" id="PTHR48449:SF1">
    <property type="entry name" value="DUF1985 DOMAIN-CONTAINING PROTEIN"/>
    <property type="match status" value="1"/>
</dbReference>
<proteinExistence type="inferred from homology"/>
<dbReference type="Pfam" id="PF02902">
    <property type="entry name" value="Peptidase_C48"/>
    <property type="match status" value="1"/>
</dbReference>
<dbReference type="InterPro" id="IPR003653">
    <property type="entry name" value="Peptidase_C48_C"/>
</dbReference>
<gene>
    <name evidence="6" type="ORF">Ddye_023468</name>
</gene>
<evidence type="ECO:0000259" key="5">
    <source>
        <dbReference type="PROSITE" id="PS50600"/>
    </source>
</evidence>
<organism evidence="6 7">
    <name type="scientific">Dipteronia dyeriana</name>
    <dbReference type="NCBI Taxonomy" id="168575"/>
    <lineage>
        <taxon>Eukaryota</taxon>
        <taxon>Viridiplantae</taxon>
        <taxon>Streptophyta</taxon>
        <taxon>Embryophyta</taxon>
        <taxon>Tracheophyta</taxon>
        <taxon>Spermatophyta</taxon>
        <taxon>Magnoliopsida</taxon>
        <taxon>eudicotyledons</taxon>
        <taxon>Gunneridae</taxon>
        <taxon>Pentapetalae</taxon>
        <taxon>rosids</taxon>
        <taxon>malvids</taxon>
        <taxon>Sapindales</taxon>
        <taxon>Sapindaceae</taxon>
        <taxon>Hippocastanoideae</taxon>
        <taxon>Acereae</taxon>
        <taxon>Dipteronia</taxon>
    </lineage>
</organism>
<evidence type="ECO:0000256" key="2">
    <source>
        <dbReference type="ARBA" id="ARBA00022670"/>
    </source>
</evidence>
<evidence type="ECO:0000313" key="6">
    <source>
        <dbReference type="EMBL" id="KAK2641705.1"/>
    </source>
</evidence>
<reference evidence="6" key="1">
    <citation type="journal article" date="2023" name="Plant J.">
        <title>Genome sequences and population genomics provide insights into the demographic history, inbreeding, and mutation load of two 'living fossil' tree species of Dipteronia.</title>
        <authorList>
            <person name="Feng Y."/>
            <person name="Comes H.P."/>
            <person name="Chen J."/>
            <person name="Zhu S."/>
            <person name="Lu R."/>
            <person name="Zhang X."/>
            <person name="Li P."/>
            <person name="Qiu J."/>
            <person name="Olsen K.M."/>
            <person name="Qiu Y."/>
        </authorList>
    </citation>
    <scope>NUCLEOTIDE SEQUENCE</scope>
    <source>
        <strain evidence="6">KIB01</strain>
    </source>
</reference>
<evidence type="ECO:0000256" key="4">
    <source>
        <dbReference type="SAM" id="MobiDB-lite"/>
    </source>
</evidence>
<dbReference type="GO" id="GO:0006508">
    <property type="term" value="P:proteolysis"/>
    <property type="evidence" value="ECO:0007669"/>
    <property type="project" value="UniProtKB-KW"/>
</dbReference>
<keyword evidence="3" id="KW-0378">Hydrolase</keyword>
<accession>A0AAD9TSY5</accession>
<protein>
    <recommendedName>
        <fullName evidence="5">Ubiquitin-like protease family profile domain-containing protein</fullName>
    </recommendedName>
</protein>
<feature type="region of interest" description="Disordered" evidence="4">
    <location>
        <begin position="1"/>
        <end position="43"/>
    </location>
</feature>
<comment type="caution">
    <text evidence="6">The sequence shown here is derived from an EMBL/GenBank/DDBJ whole genome shotgun (WGS) entry which is preliminary data.</text>
</comment>
<evidence type="ECO:0000256" key="3">
    <source>
        <dbReference type="ARBA" id="ARBA00022801"/>
    </source>
</evidence>
<dbReference type="Proteomes" id="UP001280121">
    <property type="component" value="Unassembled WGS sequence"/>
</dbReference>
<dbReference type="PROSITE" id="PS50600">
    <property type="entry name" value="ULP_PROTEASE"/>
    <property type="match status" value="1"/>
</dbReference>
<feature type="compositionally biased region" description="Polar residues" evidence="4">
    <location>
        <begin position="24"/>
        <end position="37"/>
    </location>
</feature>
<evidence type="ECO:0000313" key="7">
    <source>
        <dbReference type="Proteomes" id="UP001280121"/>
    </source>
</evidence>
<sequence>MVENVDQAENVSVAEAKNLPESGNVAQTENVTQNKNVVETEEPSQNEDLDQFFLHPRNTWAYDITIIVHCKLKLIHHIKEVLADCGELEDFKKSRYRHYLDLPHYMRGLFQAQYIHNLLLLQIRFLGANDNEMWFAIGNTKVLVPYNVGDNHWVFCVVRLHDWIISIYDSATDKLPDNPKHKESQVLPRRHLSPLICNVSGDYEVSKQPAQKLTCMKAMSLAPTLFLCQEDGDSCGVFMLKSLEYVKMNKDPNFNFNQDNIFGFRKQMARDIFANSLPCD</sequence>
<dbReference type="EMBL" id="JANJYI010000007">
    <property type="protein sequence ID" value="KAK2641705.1"/>
    <property type="molecule type" value="Genomic_DNA"/>
</dbReference>
<dbReference type="AlphaFoldDB" id="A0AAD9TSY5"/>
<comment type="similarity">
    <text evidence="1">Belongs to the peptidase C48 family.</text>
</comment>
<evidence type="ECO:0000256" key="1">
    <source>
        <dbReference type="ARBA" id="ARBA00005234"/>
    </source>
</evidence>
<dbReference type="GO" id="GO:0008234">
    <property type="term" value="F:cysteine-type peptidase activity"/>
    <property type="evidence" value="ECO:0007669"/>
    <property type="project" value="InterPro"/>
</dbReference>